<evidence type="ECO:0000313" key="1">
    <source>
        <dbReference type="EMBL" id="MPC85649.1"/>
    </source>
</evidence>
<name>A0A5B7IU39_PORTR</name>
<protein>
    <submittedName>
        <fullName evidence="1">Uncharacterized protein</fullName>
    </submittedName>
</protein>
<proteinExistence type="predicted"/>
<keyword evidence="2" id="KW-1185">Reference proteome</keyword>
<organism evidence="1 2">
    <name type="scientific">Portunus trituberculatus</name>
    <name type="common">Swimming crab</name>
    <name type="synonym">Neptunus trituberculatus</name>
    <dbReference type="NCBI Taxonomy" id="210409"/>
    <lineage>
        <taxon>Eukaryota</taxon>
        <taxon>Metazoa</taxon>
        <taxon>Ecdysozoa</taxon>
        <taxon>Arthropoda</taxon>
        <taxon>Crustacea</taxon>
        <taxon>Multicrustacea</taxon>
        <taxon>Malacostraca</taxon>
        <taxon>Eumalacostraca</taxon>
        <taxon>Eucarida</taxon>
        <taxon>Decapoda</taxon>
        <taxon>Pleocyemata</taxon>
        <taxon>Brachyura</taxon>
        <taxon>Eubrachyura</taxon>
        <taxon>Portunoidea</taxon>
        <taxon>Portunidae</taxon>
        <taxon>Portuninae</taxon>
        <taxon>Portunus</taxon>
    </lineage>
</organism>
<comment type="caution">
    <text evidence="1">The sequence shown here is derived from an EMBL/GenBank/DDBJ whole genome shotgun (WGS) entry which is preliminary data.</text>
</comment>
<gene>
    <name evidence="1" type="ORF">E2C01_080431</name>
</gene>
<dbReference type="EMBL" id="VSRR010069085">
    <property type="protein sequence ID" value="MPC85649.1"/>
    <property type="molecule type" value="Genomic_DNA"/>
</dbReference>
<accession>A0A5B7IU39</accession>
<dbReference type="AlphaFoldDB" id="A0A5B7IU39"/>
<sequence>MGQAVDHVRVFVFLLMLLRGTLAVIRLTLDAVMVPLFHDFLER</sequence>
<reference evidence="1 2" key="1">
    <citation type="submission" date="2019-05" db="EMBL/GenBank/DDBJ databases">
        <title>Another draft genome of Portunus trituberculatus and its Hox gene families provides insights of decapod evolution.</title>
        <authorList>
            <person name="Jeong J.-H."/>
            <person name="Song I."/>
            <person name="Kim S."/>
            <person name="Choi T."/>
            <person name="Kim D."/>
            <person name="Ryu S."/>
            <person name="Kim W."/>
        </authorList>
    </citation>
    <scope>NUCLEOTIDE SEQUENCE [LARGE SCALE GENOMIC DNA]</scope>
    <source>
        <tissue evidence="1">Muscle</tissue>
    </source>
</reference>
<dbReference type="Proteomes" id="UP000324222">
    <property type="component" value="Unassembled WGS sequence"/>
</dbReference>
<evidence type="ECO:0000313" key="2">
    <source>
        <dbReference type="Proteomes" id="UP000324222"/>
    </source>
</evidence>